<dbReference type="GO" id="GO:0015344">
    <property type="term" value="F:siderophore uptake transmembrane transporter activity"/>
    <property type="evidence" value="ECO:0007669"/>
    <property type="project" value="TreeGrafter"/>
</dbReference>
<comment type="similarity">
    <text evidence="10 11">Belongs to the TonB-dependent receptor family.</text>
</comment>
<dbReference type="InterPro" id="IPR037066">
    <property type="entry name" value="Plug_dom_sf"/>
</dbReference>
<keyword evidence="9 10" id="KW-0998">Cell outer membrane</keyword>
<dbReference type="InterPro" id="IPR000531">
    <property type="entry name" value="Beta-barrel_TonB"/>
</dbReference>
<keyword evidence="2 10" id="KW-0813">Transport</keyword>
<dbReference type="CDD" id="cd01347">
    <property type="entry name" value="ligand_gated_channel"/>
    <property type="match status" value="1"/>
</dbReference>
<evidence type="ECO:0000256" key="11">
    <source>
        <dbReference type="RuleBase" id="RU003357"/>
    </source>
</evidence>
<dbReference type="InterPro" id="IPR036942">
    <property type="entry name" value="Beta-barrel_TonB_sf"/>
</dbReference>
<keyword evidence="6 11" id="KW-0798">TonB box</keyword>
<dbReference type="Proteomes" id="UP000422108">
    <property type="component" value="Chromosome"/>
</dbReference>
<keyword evidence="8 14" id="KW-0675">Receptor</keyword>
<organism evidence="14 15">
    <name type="scientific">Desulfosarcina ovata subsp. ovata</name>
    <dbReference type="NCBI Taxonomy" id="2752305"/>
    <lineage>
        <taxon>Bacteria</taxon>
        <taxon>Pseudomonadati</taxon>
        <taxon>Thermodesulfobacteriota</taxon>
        <taxon>Desulfobacteria</taxon>
        <taxon>Desulfobacterales</taxon>
        <taxon>Desulfosarcinaceae</taxon>
        <taxon>Desulfosarcina</taxon>
    </lineage>
</organism>
<dbReference type="Pfam" id="PF00593">
    <property type="entry name" value="TonB_dep_Rec_b-barrel"/>
    <property type="match status" value="1"/>
</dbReference>
<evidence type="ECO:0000256" key="10">
    <source>
        <dbReference type="PROSITE-ProRule" id="PRU01360"/>
    </source>
</evidence>
<dbReference type="SUPFAM" id="SSF56935">
    <property type="entry name" value="Porins"/>
    <property type="match status" value="1"/>
</dbReference>
<dbReference type="PANTHER" id="PTHR30069">
    <property type="entry name" value="TONB-DEPENDENT OUTER MEMBRANE RECEPTOR"/>
    <property type="match status" value="1"/>
</dbReference>
<dbReference type="PANTHER" id="PTHR30069:SF29">
    <property type="entry name" value="HEMOGLOBIN AND HEMOGLOBIN-HAPTOGLOBIN-BINDING PROTEIN 1-RELATED"/>
    <property type="match status" value="1"/>
</dbReference>
<evidence type="ECO:0000259" key="13">
    <source>
        <dbReference type="Pfam" id="PF07715"/>
    </source>
</evidence>
<dbReference type="Gene3D" id="2.40.170.20">
    <property type="entry name" value="TonB-dependent receptor, beta-barrel domain"/>
    <property type="match status" value="1"/>
</dbReference>
<dbReference type="PROSITE" id="PS52016">
    <property type="entry name" value="TONB_DEPENDENT_REC_3"/>
    <property type="match status" value="1"/>
</dbReference>
<dbReference type="AlphaFoldDB" id="A0A5K8AA02"/>
<evidence type="ECO:0000256" key="3">
    <source>
        <dbReference type="ARBA" id="ARBA00022452"/>
    </source>
</evidence>
<evidence type="ECO:0000259" key="12">
    <source>
        <dbReference type="Pfam" id="PF00593"/>
    </source>
</evidence>
<dbReference type="EMBL" id="AP021879">
    <property type="protein sequence ID" value="BBO89319.1"/>
    <property type="molecule type" value="Genomic_DNA"/>
</dbReference>
<keyword evidence="15" id="KW-1185">Reference proteome</keyword>
<evidence type="ECO:0000256" key="4">
    <source>
        <dbReference type="ARBA" id="ARBA00022692"/>
    </source>
</evidence>
<dbReference type="GO" id="GO:0009279">
    <property type="term" value="C:cell outer membrane"/>
    <property type="evidence" value="ECO:0007669"/>
    <property type="project" value="UniProtKB-SubCell"/>
</dbReference>
<evidence type="ECO:0000256" key="5">
    <source>
        <dbReference type="ARBA" id="ARBA00022729"/>
    </source>
</evidence>
<evidence type="ECO:0000256" key="1">
    <source>
        <dbReference type="ARBA" id="ARBA00004571"/>
    </source>
</evidence>
<evidence type="ECO:0000256" key="9">
    <source>
        <dbReference type="ARBA" id="ARBA00023237"/>
    </source>
</evidence>
<name>A0A5K8AA02_9BACT</name>
<accession>A0A5K8AA02</accession>
<reference evidence="14 15" key="1">
    <citation type="submission" date="2019-11" db="EMBL/GenBank/DDBJ databases">
        <title>Comparative genomics of hydrocarbon-degrading Desulfosarcina strains.</title>
        <authorList>
            <person name="Watanabe M."/>
            <person name="Kojima H."/>
            <person name="Fukui M."/>
        </authorList>
    </citation>
    <scope>NUCLEOTIDE SEQUENCE [LARGE SCALE GENOMIC DNA]</scope>
    <source>
        <strain evidence="15">oXyS1</strain>
    </source>
</reference>
<evidence type="ECO:0000256" key="8">
    <source>
        <dbReference type="ARBA" id="ARBA00023170"/>
    </source>
</evidence>
<evidence type="ECO:0000256" key="7">
    <source>
        <dbReference type="ARBA" id="ARBA00023136"/>
    </source>
</evidence>
<keyword evidence="3 10" id="KW-1134">Transmembrane beta strand</keyword>
<dbReference type="InterPro" id="IPR039426">
    <property type="entry name" value="TonB-dep_rcpt-like"/>
</dbReference>
<dbReference type="Pfam" id="PF07715">
    <property type="entry name" value="Plug"/>
    <property type="match status" value="1"/>
</dbReference>
<evidence type="ECO:0000313" key="14">
    <source>
        <dbReference type="EMBL" id="BBO89319.1"/>
    </source>
</evidence>
<evidence type="ECO:0000256" key="2">
    <source>
        <dbReference type="ARBA" id="ARBA00022448"/>
    </source>
</evidence>
<feature type="domain" description="TonB-dependent receptor plug" evidence="13">
    <location>
        <begin position="48"/>
        <end position="160"/>
    </location>
</feature>
<evidence type="ECO:0000313" key="15">
    <source>
        <dbReference type="Proteomes" id="UP000422108"/>
    </source>
</evidence>
<comment type="subcellular location">
    <subcellularLocation>
        <location evidence="1 10">Cell outer membrane</location>
        <topology evidence="1 10">Multi-pass membrane protein</topology>
    </subcellularLocation>
</comment>
<keyword evidence="5" id="KW-0732">Signal</keyword>
<dbReference type="InterPro" id="IPR012910">
    <property type="entry name" value="Plug_dom"/>
</dbReference>
<protein>
    <submittedName>
        <fullName evidence="14">TonB-dependent receptor</fullName>
    </submittedName>
</protein>
<sequence>MKRGIFYIWIGMIAQIINPVNGLCADEPPDYYKLDEVVISATRSETSVFDAPQSVTVVSEEEIMASPFERLEDILRYTVGFQNFSHYGQQTGGVSSHFSFRGVGRNRTLMLLDGVPLNDNFSNSIAWVAWGLIPKESIARIEIVRGPTSAAYGSEALGGVVHIITKKPAEKQETSLKFTAGSEDTYGGTAFHSQSISRFGYLLSGGYEESDGFYMVDPEGIEDYTLRRYREVGKGLGKMTYTLGDHTNLSLSALYYQHEMGKGREYFYDDLQMDQYRIGLTHRGDRMDWSGLVYLNRAEKTAYQDKFVNSTGSYIPDREETFPENQVWGAEIQNTARLFSSLTLTTGLAYKRIAMDYDVDYLTSDRDVGASGRQETLSPFMDLTSEFLDARLIINAGIRYDYIRNYDGQSWDTSTNSNDTYDSQTWDNFSPKAGIVFRPEGISSLRTSIGTGFRAPSLFDQYKLHVRGGGTSIRFPNPDLDPEKIVTWDIGGERLFFNRLWARLAYYQSWATDYIGSRTLRTYTVGSKTYKESTYDNISDVDIHGVEAELEYDIGYGLTTFFNYNYNISKIAKDEENPELEGKYLSGEPQHKYRAGLTYRNPDLINASIAFRYNVDEYADSENTEKVPDYMTLDLSVWRTFFDMVTLRLNVENVTDEDEYIEDGTLYYGSVQIDF</sequence>
<dbReference type="GO" id="GO:0044718">
    <property type="term" value="P:siderophore transmembrane transport"/>
    <property type="evidence" value="ECO:0007669"/>
    <property type="project" value="TreeGrafter"/>
</dbReference>
<proteinExistence type="inferred from homology"/>
<gene>
    <name evidence="14" type="ORF">DSCOOX_24990</name>
</gene>
<keyword evidence="4 10" id="KW-0812">Transmembrane</keyword>
<keyword evidence="7 10" id="KW-0472">Membrane</keyword>
<evidence type="ECO:0000256" key="6">
    <source>
        <dbReference type="ARBA" id="ARBA00023077"/>
    </source>
</evidence>
<feature type="domain" description="TonB-dependent receptor-like beta-barrel" evidence="12">
    <location>
        <begin position="260"/>
        <end position="654"/>
    </location>
</feature>
<dbReference type="Gene3D" id="2.170.130.10">
    <property type="entry name" value="TonB-dependent receptor, plug domain"/>
    <property type="match status" value="1"/>
</dbReference>
<dbReference type="RefSeq" id="WP_155310534.1">
    <property type="nucleotide sequence ID" value="NZ_AP021879.1"/>
</dbReference>